<evidence type="ECO:0000259" key="1">
    <source>
        <dbReference type="Pfam" id="PF13873"/>
    </source>
</evidence>
<organism evidence="2 3">
    <name type="scientific">Perkinsus chesapeaki</name>
    <name type="common">Clam parasite</name>
    <name type="synonym">Perkinsus andrewsi</name>
    <dbReference type="NCBI Taxonomy" id="330153"/>
    <lineage>
        <taxon>Eukaryota</taxon>
        <taxon>Sar</taxon>
        <taxon>Alveolata</taxon>
        <taxon>Perkinsozoa</taxon>
        <taxon>Perkinsea</taxon>
        <taxon>Perkinsida</taxon>
        <taxon>Perkinsidae</taxon>
        <taxon>Perkinsus</taxon>
    </lineage>
</organism>
<keyword evidence="3" id="KW-1185">Reference proteome</keyword>
<reference evidence="2 3" key="1">
    <citation type="submission" date="2020-04" db="EMBL/GenBank/DDBJ databases">
        <title>Perkinsus chesapeaki whole genome sequence.</title>
        <authorList>
            <person name="Bogema D.R."/>
        </authorList>
    </citation>
    <scope>NUCLEOTIDE SEQUENCE [LARGE SCALE GENOMIC DNA]</scope>
    <source>
        <strain evidence="2">ATCC PRA-425</strain>
    </source>
</reference>
<dbReference type="AlphaFoldDB" id="A0A7J6LS02"/>
<accession>A0A7J6LS02</accession>
<protein>
    <recommendedName>
        <fullName evidence="1">Myb/SANT-like DNA-binding domain-containing protein</fullName>
    </recommendedName>
</protein>
<gene>
    <name evidence="2" type="ORF">FOL47_006488</name>
</gene>
<dbReference type="Pfam" id="PF13873">
    <property type="entry name" value="Myb_DNA-bind_5"/>
    <property type="match status" value="1"/>
</dbReference>
<feature type="domain" description="Myb/SANT-like DNA-binding" evidence="1">
    <location>
        <begin position="14"/>
        <end position="96"/>
    </location>
</feature>
<name>A0A7J6LS02_PERCH</name>
<comment type="caution">
    <text evidence="2">The sequence shown here is derived from an EMBL/GenBank/DDBJ whole genome shotgun (WGS) entry which is preliminary data.</text>
</comment>
<proteinExistence type="predicted"/>
<evidence type="ECO:0000313" key="2">
    <source>
        <dbReference type="EMBL" id="KAF4661916.1"/>
    </source>
</evidence>
<dbReference type="Proteomes" id="UP000591131">
    <property type="component" value="Unassembled WGS sequence"/>
</dbReference>
<evidence type="ECO:0000313" key="3">
    <source>
        <dbReference type="Proteomes" id="UP000591131"/>
    </source>
</evidence>
<sequence length="232" mass="26193">MAASSKPTGKRAIWTAEEVDLLGSLVVDGDQNRRQVILSKGLQGDDRKKKKAAWDSVADEFNMRASVLDVGYSGWMRSAEQIKQRWHKGRSEAKNQNAVAKASVVSTGGGKIGVDKHLQNYLQGLSEEELEGCNDEEYGRRGWRSFEADDYVDPEVLRAIRRENEVDDDQRDVDAEPVGLRDIVERDVLRDEPRELQNAGNPLGFRQLARARRDRLANWLAFVRQAQMGVIN</sequence>
<dbReference type="InterPro" id="IPR028002">
    <property type="entry name" value="Myb_DNA-bind_5"/>
</dbReference>
<dbReference type="OrthoDB" id="2415966at2759"/>
<dbReference type="EMBL" id="JAAPAO010000362">
    <property type="protein sequence ID" value="KAF4661916.1"/>
    <property type="molecule type" value="Genomic_DNA"/>
</dbReference>